<evidence type="ECO:0000313" key="1">
    <source>
        <dbReference type="EMBL" id="KAG7471507.1"/>
    </source>
</evidence>
<keyword evidence="2" id="KW-1185">Reference proteome</keyword>
<dbReference type="AlphaFoldDB" id="A0AAV6PPM7"/>
<organism evidence="1 2">
    <name type="scientific">Solea senegalensis</name>
    <name type="common">Senegalese sole</name>
    <dbReference type="NCBI Taxonomy" id="28829"/>
    <lineage>
        <taxon>Eukaryota</taxon>
        <taxon>Metazoa</taxon>
        <taxon>Chordata</taxon>
        <taxon>Craniata</taxon>
        <taxon>Vertebrata</taxon>
        <taxon>Euteleostomi</taxon>
        <taxon>Actinopterygii</taxon>
        <taxon>Neopterygii</taxon>
        <taxon>Teleostei</taxon>
        <taxon>Neoteleostei</taxon>
        <taxon>Acanthomorphata</taxon>
        <taxon>Carangaria</taxon>
        <taxon>Pleuronectiformes</taxon>
        <taxon>Pleuronectoidei</taxon>
        <taxon>Soleidae</taxon>
        <taxon>Solea</taxon>
    </lineage>
</organism>
<protein>
    <submittedName>
        <fullName evidence="1">Uncharacterized protein</fullName>
    </submittedName>
</protein>
<proteinExistence type="predicted"/>
<gene>
    <name evidence="1" type="ORF">JOB18_018283</name>
</gene>
<sequence length="71" mass="7531">MSGVRVDGAGSGDRKSDVLISVLRLDARCIPPHMAAVWSLCPRVSSPLPPLSLLLPLLCFCVRACGSTDPR</sequence>
<name>A0AAV6PPM7_SOLSE</name>
<evidence type="ECO:0000313" key="2">
    <source>
        <dbReference type="Proteomes" id="UP000693946"/>
    </source>
</evidence>
<dbReference type="Proteomes" id="UP000693946">
    <property type="component" value="Unassembled WGS sequence"/>
</dbReference>
<accession>A0AAV6PPM7</accession>
<reference evidence="1 2" key="1">
    <citation type="journal article" date="2021" name="Sci. Rep.">
        <title>Chromosome anchoring in Senegalese sole (Solea senegalensis) reveals sex-associated markers and genome rearrangements in flatfish.</title>
        <authorList>
            <person name="Guerrero-Cozar I."/>
            <person name="Gomez-Garrido J."/>
            <person name="Berbel C."/>
            <person name="Martinez-Blanch J.F."/>
            <person name="Alioto T."/>
            <person name="Claros M.G."/>
            <person name="Gagnaire P.A."/>
            <person name="Manchado M."/>
        </authorList>
    </citation>
    <scope>NUCLEOTIDE SEQUENCE [LARGE SCALE GENOMIC DNA]</scope>
    <source>
        <strain evidence="1">Sse05_10M</strain>
    </source>
</reference>
<comment type="caution">
    <text evidence="1">The sequence shown here is derived from an EMBL/GenBank/DDBJ whole genome shotgun (WGS) entry which is preliminary data.</text>
</comment>
<dbReference type="EMBL" id="JAGKHQ010000195">
    <property type="protein sequence ID" value="KAG7471507.1"/>
    <property type="molecule type" value="Genomic_DNA"/>
</dbReference>